<organism evidence="1 2">
    <name type="scientific">Zalaria obscura</name>
    <dbReference type="NCBI Taxonomy" id="2024903"/>
    <lineage>
        <taxon>Eukaryota</taxon>
        <taxon>Fungi</taxon>
        <taxon>Dikarya</taxon>
        <taxon>Ascomycota</taxon>
        <taxon>Pezizomycotina</taxon>
        <taxon>Dothideomycetes</taxon>
        <taxon>Dothideomycetidae</taxon>
        <taxon>Dothideales</taxon>
        <taxon>Zalariaceae</taxon>
        <taxon>Zalaria</taxon>
    </lineage>
</organism>
<name>A0ACC3SE48_9PEZI</name>
<evidence type="ECO:0000313" key="1">
    <source>
        <dbReference type="EMBL" id="KAK8210091.1"/>
    </source>
</evidence>
<evidence type="ECO:0000313" key="2">
    <source>
        <dbReference type="Proteomes" id="UP001320706"/>
    </source>
</evidence>
<comment type="caution">
    <text evidence="1">The sequence shown here is derived from an EMBL/GenBank/DDBJ whole genome shotgun (WGS) entry which is preliminary data.</text>
</comment>
<reference evidence="1" key="1">
    <citation type="submission" date="2024-02" db="EMBL/GenBank/DDBJ databases">
        <title>Metagenome Assembled Genome of Zalaria obscura JY119.</title>
        <authorList>
            <person name="Vighnesh L."/>
            <person name="Jagadeeshwari U."/>
            <person name="Venkata Ramana C."/>
            <person name="Sasikala C."/>
        </authorList>
    </citation>
    <scope>NUCLEOTIDE SEQUENCE</scope>
    <source>
        <strain evidence="1">JY119</strain>
    </source>
</reference>
<dbReference type="Proteomes" id="UP001320706">
    <property type="component" value="Unassembled WGS sequence"/>
</dbReference>
<proteinExistence type="predicted"/>
<accession>A0ACC3SE48</accession>
<keyword evidence="2" id="KW-1185">Reference proteome</keyword>
<dbReference type="EMBL" id="JAMKPW020000016">
    <property type="protein sequence ID" value="KAK8210091.1"/>
    <property type="molecule type" value="Genomic_DNA"/>
</dbReference>
<sequence length="477" mass="56192">MCLVETRTYIHHDGRREKVQKLRLCTFASGDRPCGQLVYENSGERIVQEAEPTPSPSKKRKKAVVIHQTRDDRPKRVYFKPEVVVDLNIPFLGKARRKHHRSSGKHSTPIIETSSPPSSPRIIEDMHAPSSPQDYDETIPRIHHRRRKQGDSGSSATSDTYPPTLPPLRPRVTIPNPIAIDRTTNISSPGISRLRSPRTATPSPHDSGYASPTRPSRPPMMDDPMDRDRQREAIPRLERERRVRQDRRREERDRAARLAEEERQARLERERPLDRERQREEQRRQDRERERARARRAEESRAQRARLEEREREEERARARAVEAEYAAMAAERRAADLRERQERQERHDRRERERERERDRRFADRELYADDRDPRSPRSPRSPYGPYSSRSPYDAAGFPQSPRRAWRRTPVDLHQPRMPDDLYERGRRVIEAERARGAAGRLDEAMGRMGLEDEYERYGDTYYDDGARGRRRGGGW</sequence>
<protein>
    <submittedName>
        <fullName evidence="1">Uncharacterized protein</fullName>
    </submittedName>
</protein>
<gene>
    <name evidence="1" type="ORF">M8818_003578</name>
</gene>